<dbReference type="GO" id="GO:0005829">
    <property type="term" value="C:cytosol"/>
    <property type="evidence" value="ECO:0007669"/>
    <property type="project" value="TreeGrafter"/>
</dbReference>
<protein>
    <submittedName>
        <fullName evidence="3">Aldo/keto reductase</fullName>
    </submittedName>
</protein>
<dbReference type="CDD" id="cd19082">
    <property type="entry name" value="AKR_AKR10A1_2"/>
    <property type="match status" value="1"/>
</dbReference>
<dbReference type="InterPro" id="IPR036812">
    <property type="entry name" value="NAD(P)_OxRdtase_dom_sf"/>
</dbReference>
<dbReference type="RefSeq" id="WP_283229409.1">
    <property type="nucleotide sequence ID" value="NZ_JASGBQ010000001.1"/>
</dbReference>
<evidence type="ECO:0000256" key="1">
    <source>
        <dbReference type="ARBA" id="ARBA00023002"/>
    </source>
</evidence>
<evidence type="ECO:0000259" key="2">
    <source>
        <dbReference type="Pfam" id="PF00248"/>
    </source>
</evidence>
<name>A0AAP4B8W9_9FIRM</name>
<dbReference type="GO" id="GO:0016491">
    <property type="term" value="F:oxidoreductase activity"/>
    <property type="evidence" value="ECO:0007669"/>
    <property type="project" value="UniProtKB-KW"/>
</dbReference>
<keyword evidence="1" id="KW-0560">Oxidoreductase</keyword>
<dbReference type="InterPro" id="IPR023210">
    <property type="entry name" value="NADP_OxRdtase_dom"/>
</dbReference>
<sequence>MKMIQIPDTDLTMSGVGFGTVNAGLKWDGDDAARMLEGYLAGGGNVIDTAHVYSDWVPGEIARSERVVGEWIHGRGHREDFILMTKGGHPRFESMTTSRLSKEEMTSDLDSSLEKLQVDYVDIYFYHRDDENRTVEELIETMEDFRRAGKIRYYACSNWSTARMKEADAYCEKMGYRGFVANQAMYNIGVKYMGTYPDATMVICDDEMLDYHRNSKNLLVPYMGIAGGFFHALQKKGKEAMKDNCFCTEGNLKIAEGLEALCREKGWCLTQALLGFIAVQDFPMVPLAAASSAAQLKDLTDTLSTEFSAADYTFLKAL</sequence>
<dbReference type="SUPFAM" id="SSF51430">
    <property type="entry name" value="NAD(P)-linked oxidoreductase"/>
    <property type="match status" value="1"/>
</dbReference>
<dbReference type="InterPro" id="IPR050523">
    <property type="entry name" value="AKR_Detox_Biosynth"/>
</dbReference>
<proteinExistence type="predicted"/>
<keyword evidence="4" id="KW-1185">Reference proteome</keyword>
<reference evidence="3 4" key="1">
    <citation type="submission" date="2023-05" db="EMBL/GenBank/DDBJ databases">
        <title>[ruminococcus] sp. nov., isolated from a pig farm feces dump.</title>
        <authorList>
            <person name="Chang Y.-H."/>
        </authorList>
    </citation>
    <scope>NUCLEOTIDE SEQUENCE [LARGE SCALE GENOMIC DNA]</scope>
    <source>
        <strain evidence="3 4">YH-rum2234</strain>
    </source>
</reference>
<dbReference type="Pfam" id="PF00248">
    <property type="entry name" value="Aldo_ket_red"/>
    <property type="match status" value="1"/>
</dbReference>
<comment type="caution">
    <text evidence="3">The sequence shown here is derived from an EMBL/GenBank/DDBJ whole genome shotgun (WGS) entry which is preliminary data.</text>
</comment>
<feature type="domain" description="NADP-dependent oxidoreductase" evidence="2">
    <location>
        <begin position="16"/>
        <end position="316"/>
    </location>
</feature>
<gene>
    <name evidence="3" type="ORF">QJ036_00160</name>
</gene>
<evidence type="ECO:0000313" key="3">
    <source>
        <dbReference type="EMBL" id="MDI9240893.1"/>
    </source>
</evidence>
<dbReference type="PANTHER" id="PTHR43364:SF4">
    <property type="entry name" value="NAD(P)-LINKED OXIDOREDUCTASE SUPERFAMILY PROTEIN"/>
    <property type="match status" value="1"/>
</dbReference>
<evidence type="ECO:0000313" key="4">
    <source>
        <dbReference type="Proteomes" id="UP001300383"/>
    </source>
</evidence>
<dbReference type="Gene3D" id="3.20.20.100">
    <property type="entry name" value="NADP-dependent oxidoreductase domain"/>
    <property type="match status" value="1"/>
</dbReference>
<dbReference type="EMBL" id="JASGBQ010000001">
    <property type="protein sequence ID" value="MDI9240893.1"/>
    <property type="molecule type" value="Genomic_DNA"/>
</dbReference>
<dbReference type="AlphaFoldDB" id="A0AAP4B8W9"/>
<accession>A0AAP4B8W9</accession>
<organism evidence="3 4">
    <name type="scientific">Fusibacillus kribbianus</name>
    <dbReference type="NCBI Taxonomy" id="3044208"/>
    <lineage>
        <taxon>Bacteria</taxon>
        <taxon>Bacillati</taxon>
        <taxon>Bacillota</taxon>
        <taxon>Clostridia</taxon>
        <taxon>Lachnospirales</taxon>
        <taxon>Lachnospiraceae</taxon>
        <taxon>Fusibacillus</taxon>
    </lineage>
</organism>
<dbReference type="PANTHER" id="PTHR43364">
    <property type="entry name" value="NADH-SPECIFIC METHYLGLYOXAL REDUCTASE-RELATED"/>
    <property type="match status" value="1"/>
</dbReference>
<dbReference type="Proteomes" id="UP001300383">
    <property type="component" value="Unassembled WGS sequence"/>
</dbReference>